<gene>
    <name evidence="1" type="ORF">MPOR_32490</name>
</gene>
<protein>
    <recommendedName>
        <fullName evidence="3">Phage head morphogenesis domain-containing protein</fullName>
    </recommendedName>
</protein>
<dbReference type="Proteomes" id="UP000466785">
    <property type="component" value="Chromosome"/>
</dbReference>
<accession>A0A6N4VDL3</accession>
<dbReference type="EMBL" id="AP022570">
    <property type="protein sequence ID" value="BBX52223.1"/>
    <property type="molecule type" value="Genomic_DNA"/>
</dbReference>
<organism evidence="1 2">
    <name type="scientific">Mycolicibacterium poriferae</name>
    <dbReference type="NCBI Taxonomy" id="39694"/>
    <lineage>
        <taxon>Bacteria</taxon>
        <taxon>Bacillati</taxon>
        <taxon>Actinomycetota</taxon>
        <taxon>Actinomycetes</taxon>
        <taxon>Mycobacteriales</taxon>
        <taxon>Mycobacteriaceae</taxon>
        <taxon>Mycolicibacterium</taxon>
    </lineage>
</organism>
<dbReference type="AlphaFoldDB" id="A0A6N4VDL3"/>
<evidence type="ECO:0000313" key="1">
    <source>
        <dbReference type="EMBL" id="BBX52223.1"/>
    </source>
</evidence>
<keyword evidence="2" id="KW-1185">Reference proteome</keyword>
<dbReference type="KEGG" id="mpof:MPOR_32490"/>
<evidence type="ECO:0008006" key="3">
    <source>
        <dbReference type="Google" id="ProtNLM"/>
    </source>
</evidence>
<dbReference type="InterPro" id="IPR057369">
    <property type="entry name" value="VG15"/>
</dbReference>
<sequence length="241" mass="25786">MTDLNDAADALLRLLERNVGAAHTGLQNAFYAILPSGDWTIETKGAVVAGLVEVYPHALRGAIDMTAEMVAAWYDALAPDEPYSATVPDEIVTDERIAESIGWAIRTATTAETALAQLAGSVQRAVLDAQRATVAHNAAAEGVRYRRHTNYAGACDWCLVMATRGAIYTSTASAVRGHDNCRCIAVPERSGSSYETPAMVLDAEARYAEARRQLEAEGSPTSLDAIVKRMDAMSIQQQVSA</sequence>
<dbReference type="RefSeq" id="WP_163675456.1">
    <property type="nucleotide sequence ID" value="NZ_AP022570.1"/>
</dbReference>
<evidence type="ECO:0000313" key="2">
    <source>
        <dbReference type="Proteomes" id="UP000466785"/>
    </source>
</evidence>
<name>A0A6N4VDL3_9MYCO</name>
<reference evidence="1 2" key="1">
    <citation type="journal article" date="2019" name="Emerg. Microbes Infect.">
        <title>Comprehensive subspecies identification of 175 nontuberculous mycobacteria species based on 7547 genomic profiles.</title>
        <authorList>
            <person name="Matsumoto Y."/>
            <person name="Kinjo T."/>
            <person name="Motooka D."/>
            <person name="Nabeya D."/>
            <person name="Jung N."/>
            <person name="Uechi K."/>
            <person name="Horii T."/>
            <person name="Iida T."/>
            <person name="Fujita J."/>
            <person name="Nakamura S."/>
        </authorList>
    </citation>
    <scope>NUCLEOTIDE SEQUENCE [LARGE SCALE GENOMIC DNA]</scope>
    <source>
        <strain evidence="1 2">JCM 12603</strain>
    </source>
</reference>
<dbReference type="Pfam" id="PF25310">
    <property type="entry name" value="VG15"/>
    <property type="match status" value="1"/>
</dbReference>
<proteinExistence type="predicted"/>